<accession>A0A4Q0VRE3</accession>
<proteinExistence type="predicted"/>
<dbReference type="InterPro" id="IPR014243">
    <property type="entry name" value="RsfA-like"/>
</dbReference>
<feature type="domain" description="Myb-like" evidence="2">
    <location>
        <begin position="1"/>
        <end position="57"/>
    </location>
</feature>
<dbReference type="PANTHER" id="PTHR41302:SF2">
    <property type="entry name" value="PRESPORE SPECIFIC TRANSCRIPTIONAL ACTIVATOR RSFA"/>
    <property type="match status" value="1"/>
</dbReference>
<organism evidence="3 4">
    <name type="scientific">Anaerobacillus alkaliphilus</name>
    <dbReference type="NCBI Taxonomy" id="1548597"/>
    <lineage>
        <taxon>Bacteria</taxon>
        <taxon>Bacillati</taxon>
        <taxon>Bacillota</taxon>
        <taxon>Bacilli</taxon>
        <taxon>Bacillales</taxon>
        <taxon>Bacillaceae</taxon>
        <taxon>Anaerobacillus</taxon>
    </lineage>
</organism>
<sequence length="219" mass="25561">MMKIRQDAWSSEDDLLLAETVLRHIREGGTQLKAFDEVGDELNRTSAACGFRWNAVVRNQYNEAIKLAKKQRKEMKRRMSFKPTTVHTQMETAMMPTMTASEVHVMTKNHQPQHQNIGLKEVLNFIQSLASNEGSSSELRKENEKLMRENLQLMTEKKELETKLSKLENDHRVVEEDYQSLIQIMNRARRMALLQDEEEQVQSPKFRMDKNGNLEKIAK</sequence>
<evidence type="ECO:0000256" key="1">
    <source>
        <dbReference type="SAM" id="Coils"/>
    </source>
</evidence>
<dbReference type="InterPro" id="IPR001005">
    <property type="entry name" value="SANT/Myb"/>
</dbReference>
<feature type="coiled-coil region" evidence="1">
    <location>
        <begin position="129"/>
        <end position="184"/>
    </location>
</feature>
<keyword evidence="4" id="KW-1185">Reference proteome</keyword>
<evidence type="ECO:0000313" key="4">
    <source>
        <dbReference type="Proteomes" id="UP000290649"/>
    </source>
</evidence>
<dbReference type="Proteomes" id="UP000290649">
    <property type="component" value="Unassembled WGS sequence"/>
</dbReference>
<keyword evidence="1" id="KW-0175">Coiled coil</keyword>
<dbReference type="NCBIfam" id="TIGR02894">
    <property type="entry name" value="DNA_bind_RsfA"/>
    <property type="match status" value="1"/>
</dbReference>
<dbReference type="AlphaFoldDB" id="A0A4Q0VRE3"/>
<protein>
    <submittedName>
        <fullName evidence="3">RsfA family transcriptional regulator</fullName>
    </submittedName>
</protein>
<dbReference type="PROSITE" id="PS50090">
    <property type="entry name" value="MYB_LIKE"/>
    <property type="match status" value="1"/>
</dbReference>
<reference evidence="3 4" key="1">
    <citation type="journal article" date="2019" name="Int. J. Syst. Evol. Microbiol.">
        <title>Anaerobacillus alkaliphilus sp. nov., a novel alkaliphilic and moderately halophilic bacterium.</title>
        <authorList>
            <person name="Borsodi A.K."/>
            <person name="Aszalos J.M."/>
            <person name="Bihari P."/>
            <person name="Nagy I."/>
            <person name="Schumann P."/>
            <person name="Sproer C."/>
            <person name="Kovacs A.L."/>
            <person name="Boka K."/>
            <person name="Dobosy P."/>
            <person name="Ovari M."/>
            <person name="Szili-Kovacs T."/>
            <person name="Toth E."/>
        </authorList>
    </citation>
    <scope>NUCLEOTIDE SEQUENCE [LARGE SCALE GENOMIC DNA]</scope>
    <source>
        <strain evidence="3 4">B16-10</strain>
    </source>
</reference>
<dbReference type="PANTHER" id="PTHR41302">
    <property type="entry name" value="PRESPORE-SPECIFIC TRANSCRIPTIONAL REGULATOR RSFA-RELATED"/>
    <property type="match status" value="1"/>
</dbReference>
<comment type="caution">
    <text evidence="3">The sequence shown here is derived from an EMBL/GenBank/DDBJ whole genome shotgun (WGS) entry which is preliminary data.</text>
</comment>
<name>A0A4Q0VRE3_9BACI</name>
<evidence type="ECO:0000259" key="2">
    <source>
        <dbReference type="PROSITE" id="PS50090"/>
    </source>
</evidence>
<dbReference type="Pfam" id="PF13921">
    <property type="entry name" value="Myb_DNA-bind_6"/>
    <property type="match status" value="1"/>
</dbReference>
<gene>
    <name evidence="3" type="ORF">DS745_13810</name>
</gene>
<evidence type="ECO:0000313" key="3">
    <source>
        <dbReference type="EMBL" id="RXI99943.1"/>
    </source>
</evidence>
<dbReference type="EMBL" id="QOUX01000042">
    <property type="protein sequence ID" value="RXI99943.1"/>
    <property type="molecule type" value="Genomic_DNA"/>
</dbReference>
<dbReference type="OrthoDB" id="2845592at2"/>